<dbReference type="InterPro" id="IPR001611">
    <property type="entry name" value="Leu-rich_rpt"/>
</dbReference>
<dbReference type="EnsemblMetazoa" id="AEPI015431-RA">
    <property type="protein sequence ID" value="AEPI015431-PA"/>
    <property type="gene ID" value="AEPI015431"/>
</dbReference>
<dbReference type="SMART" id="SM00369">
    <property type="entry name" value="LRR_TYP"/>
    <property type="match status" value="5"/>
</dbReference>
<keyword evidence="2" id="KW-0677">Repeat</keyword>
<organism evidence="3 4">
    <name type="scientific">Anopheles epiroticus</name>
    <dbReference type="NCBI Taxonomy" id="199890"/>
    <lineage>
        <taxon>Eukaryota</taxon>
        <taxon>Metazoa</taxon>
        <taxon>Ecdysozoa</taxon>
        <taxon>Arthropoda</taxon>
        <taxon>Hexapoda</taxon>
        <taxon>Insecta</taxon>
        <taxon>Pterygota</taxon>
        <taxon>Neoptera</taxon>
        <taxon>Endopterygota</taxon>
        <taxon>Diptera</taxon>
        <taxon>Nematocera</taxon>
        <taxon>Culicoidea</taxon>
        <taxon>Culicidae</taxon>
        <taxon>Anophelinae</taxon>
        <taxon>Anopheles</taxon>
    </lineage>
</organism>
<dbReference type="SMART" id="SM00365">
    <property type="entry name" value="LRR_SD22"/>
    <property type="match status" value="4"/>
</dbReference>
<dbReference type="PANTHER" id="PTHR45712:SF22">
    <property type="entry name" value="INSULIN-LIKE GROWTH FACTOR-BINDING PROTEIN COMPLEX ACID LABILE SUBUNIT"/>
    <property type="match status" value="1"/>
</dbReference>
<dbReference type="InterPro" id="IPR003591">
    <property type="entry name" value="Leu-rich_rpt_typical-subtyp"/>
</dbReference>
<name>A0A3F2YWI4_9DIPT</name>
<dbReference type="Proteomes" id="UP000075885">
    <property type="component" value="Unassembled WGS sequence"/>
</dbReference>
<keyword evidence="1" id="KW-0433">Leucine-rich repeat</keyword>
<dbReference type="InterPro" id="IPR050333">
    <property type="entry name" value="SLRP"/>
</dbReference>
<dbReference type="InterPro" id="IPR032675">
    <property type="entry name" value="LRR_dom_sf"/>
</dbReference>
<proteinExistence type="predicted"/>
<dbReference type="VEuPathDB" id="VectorBase:AEPI015431"/>
<dbReference type="PANTHER" id="PTHR45712">
    <property type="entry name" value="AGAP008170-PA"/>
    <property type="match status" value="1"/>
</dbReference>
<evidence type="ECO:0000313" key="4">
    <source>
        <dbReference type="Proteomes" id="UP000075885"/>
    </source>
</evidence>
<reference evidence="4" key="1">
    <citation type="submission" date="2013-03" db="EMBL/GenBank/DDBJ databases">
        <title>The Genome Sequence of Anopheles epiroticus epiroticus2.</title>
        <authorList>
            <consortium name="The Broad Institute Genomics Platform"/>
            <person name="Neafsey D.E."/>
            <person name="Howell P."/>
            <person name="Walker B."/>
            <person name="Young S.K."/>
            <person name="Zeng Q."/>
            <person name="Gargeya S."/>
            <person name="Fitzgerald M."/>
            <person name="Haas B."/>
            <person name="Abouelleil A."/>
            <person name="Allen A.W."/>
            <person name="Alvarado L."/>
            <person name="Arachchi H.M."/>
            <person name="Berlin A.M."/>
            <person name="Chapman S.B."/>
            <person name="Gainer-Dewar J."/>
            <person name="Goldberg J."/>
            <person name="Griggs A."/>
            <person name="Gujja S."/>
            <person name="Hansen M."/>
            <person name="Howarth C."/>
            <person name="Imamovic A."/>
            <person name="Ireland A."/>
            <person name="Larimer J."/>
            <person name="McCowan C."/>
            <person name="Murphy C."/>
            <person name="Pearson M."/>
            <person name="Poon T.W."/>
            <person name="Priest M."/>
            <person name="Roberts A."/>
            <person name="Saif S."/>
            <person name="Shea T."/>
            <person name="Sisk P."/>
            <person name="Sykes S."/>
            <person name="Wortman J."/>
            <person name="Nusbaum C."/>
            <person name="Birren B."/>
        </authorList>
    </citation>
    <scope>NUCLEOTIDE SEQUENCE [LARGE SCALE GENOMIC DNA]</scope>
    <source>
        <strain evidence="4">Epiroticus2</strain>
    </source>
</reference>
<dbReference type="SUPFAM" id="SSF52058">
    <property type="entry name" value="L domain-like"/>
    <property type="match status" value="1"/>
</dbReference>
<dbReference type="AlphaFoldDB" id="A0A3F2YWI4"/>
<evidence type="ECO:0000313" key="3">
    <source>
        <dbReference type="EnsemblMetazoa" id="AEPI015431-PA"/>
    </source>
</evidence>
<protein>
    <recommendedName>
        <fullName evidence="5">Leucine rich immune protein (Coil-less)</fullName>
    </recommendedName>
</protein>
<dbReference type="STRING" id="199890.A0A3F2YWI4"/>
<dbReference type="Pfam" id="PF00560">
    <property type="entry name" value="LRR_1"/>
    <property type="match status" value="2"/>
</dbReference>
<evidence type="ECO:0008006" key="5">
    <source>
        <dbReference type="Google" id="ProtNLM"/>
    </source>
</evidence>
<dbReference type="SMART" id="SM00364">
    <property type="entry name" value="LRR_BAC"/>
    <property type="match status" value="2"/>
</dbReference>
<dbReference type="Gene3D" id="3.80.10.10">
    <property type="entry name" value="Ribonuclease Inhibitor"/>
    <property type="match status" value="2"/>
</dbReference>
<evidence type="ECO:0000256" key="2">
    <source>
        <dbReference type="ARBA" id="ARBA00022737"/>
    </source>
</evidence>
<dbReference type="GO" id="GO:0005615">
    <property type="term" value="C:extracellular space"/>
    <property type="evidence" value="ECO:0007669"/>
    <property type="project" value="TreeGrafter"/>
</dbReference>
<keyword evidence="4" id="KW-1185">Reference proteome</keyword>
<accession>A0A3F2YWI4</accession>
<reference evidence="3" key="2">
    <citation type="submission" date="2020-05" db="UniProtKB">
        <authorList>
            <consortium name="EnsemblMetazoa"/>
        </authorList>
    </citation>
    <scope>IDENTIFICATION</scope>
    <source>
        <strain evidence="3">Epiroticus2</strain>
    </source>
</reference>
<dbReference type="PROSITE" id="PS51450">
    <property type="entry name" value="LRR"/>
    <property type="match status" value="3"/>
</dbReference>
<evidence type="ECO:0000256" key="1">
    <source>
        <dbReference type="ARBA" id="ARBA00022614"/>
    </source>
</evidence>
<dbReference type="Pfam" id="PF13855">
    <property type="entry name" value="LRR_8"/>
    <property type="match status" value="1"/>
</dbReference>
<sequence length="383" mass="42864">MSCAVYDLALGEVDTIVSREFPKGIKKIYFQNVLLEHLDHSILGEMANVVDIIDINKAKALTWISVPNTYRSFSIVTSALKRIDLEPNSSLILLRISSCNLDAMPITIQQAAQLYLLAISGCRLQVLDLASVCTNSYLRSLDLSHNKIKYIVNTSTRSCDVYNSLSALVLTRNMIKTVNLELFNVFVNLSSLYLQNNQIRSVSGDLAHNSLINLQMYGNELEHLDICSWNVPSLEKIMLERNRLTMLPECINNLTSVQILSLGSNLLPTSFTIDSVAGMDSLRLLGLSNNRLTSVMLNSVWFPKSLQYLDISYNNLTSLDLSFIPMPLLRVSVSHNCISCFDVNGTSPKVTQLSMARNPIDCSWRTAEMREHVQCLRTSAKVC</sequence>